<dbReference type="Pfam" id="PF16387">
    <property type="entry name" value="DUF4996"/>
    <property type="match status" value="1"/>
</dbReference>
<keyword evidence="3" id="KW-1185">Reference proteome</keyword>
<accession>A0ABW9ZDA5</accession>
<dbReference type="Gene3D" id="3.20.20.190">
    <property type="entry name" value="Phosphatidylinositol (PI) phosphodiesterase"/>
    <property type="match status" value="1"/>
</dbReference>
<dbReference type="InterPro" id="IPR032160">
    <property type="entry name" value="DUF4996"/>
</dbReference>
<dbReference type="InterPro" id="IPR017946">
    <property type="entry name" value="PLC-like_Pdiesterase_TIM-brl"/>
</dbReference>
<organism evidence="2 3">
    <name type="scientific">Pannonibacter tanglangensis</name>
    <dbReference type="NCBI Taxonomy" id="2750084"/>
    <lineage>
        <taxon>Bacteria</taxon>
        <taxon>Pseudomonadati</taxon>
        <taxon>Pseudomonadota</taxon>
        <taxon>Alphaproteobacteria</taxon>
        <taxon>Hyphomicrobiales</taxon>
        <taxon>Stappiaceae</taxon>
        <taxon>Pannonibacter</taxon>
    </lineage>
</organism>
<feature type="domain" description="GP-PDE" evidence="1">
    <location>
        <begin position="15"/>
        <end position="272"/>
    </location>
</feature>
<evidence type="ECO:0000313" key="3">
    <source>
        <dbReference type="Proteomes" id="UP000541347"/>
    </source>
</evidence>
<dbReference type="EMBL" id="JAABLP010000001">
    <property type="protein sequence ID" value="NBN62825.1"/>
    <property type="molecule type" value="Genomic_DNA"/>
</dbReference>
<dbReference type="Pfam" id="PF03009">
    <property type="entry name" value="GDPD"/>
    <property type="match status" value="1"/>
</dbReference>
<comment type="caution">
    <text evidence="2">The sequence shown here is derived from an EMBL/GenBank/DDBJ whole genome shotgun (WGS) entry which is preliminary data.</text>
</comment>
<dbReference type="PROSITE" id="PS51704">
    <property type="entry name" value="GP_PDE"/>
    <property type="match status" value="1"/>
</dbReference>
<dbReference type="CDD" id="cd08566">
    <property type="entry name" value="GDPD_AtGDE_like"/>
    <property type="match status" value="1"/>
</dbReference>
<name>A0ABW9ZDA5_9HYPH</name>
<dbReference type="InterPro" id="IPR030395">
    <property type="entry name" value="GP_PDE_dom"/>
</dbReference>
<reference evidence="2 3" key="1">
    <citation type="submission" date="2020-01" db="EMBL/GenBank/DDBJ databases">
        <authorList>
            <person name="Peng S.Y."/>
            <person name="Li J."/>
            <person name="Wang M."/>
            <person name="Wang L."/>
            <person name="Wang C.Q."/>
            <person name="Wang J.R."/>
        </authorList>
    </citation>
    <scope>NUCLEOTIDE SEQUENCE [LARGE SCALE GENOMIC DNA]</scope>
    <source>
        <strain evidence="2 3">XCT-34</strain>
    </source>
</reference>
<proteinExistence type="predicted"/>
<dbReference type="PANTHER" id="PTHR46320:SF1">
    <property type="entry name" value="GLYCEROPHOSPHODIESTER PHOSPHODIESTERASE 1"/>
    <property type="match status" value="1"/>
</dbReference>
<evidence type="ECO:0000313" key="2">
    <source>
        <dbReference type="EMBL" id="NBN62825.1"/>
    </source>
</evidence>
<dbReference type="PANTHER" id="PTHR46320">
    <property type="entry name" value="GLYCEROPHOSPHODIESTER PHOSPHODIESTERASE 1"/>
    <property type="match status" value="1"/>
</dbReference>
<protein>
    <submittedName>
        <fullName evidence="2">Glycerophosphodiester phosphodiesterase</fullName>
    </submittedName>
</protein>
<dbReference type="Proteomes" id="UP000541347">
    <property type="component" value="Unassembled WGS sequence"/>
</dbReference>
<evidence type="ECO:0000259" key="1">
    <source>
        <dbReference type="PROSITE" id="PS51704"/>
    </source>
</evidence>
<dbReference type="RefSeq" id="WP_161674103.1">
    <property type="nucleotide sequence ID" value="NZ_JAABLP010000001.1"/>
</dbReference>
<dbReference type="SUPFAM" id="SSF51695">
    <property type="entry name" value="PLC-like phosphodiesterases"/>
    <property type="match status" value="1"/>
</dbReference>
<sequence>MLSYRDFVARKNRKPLIVAHRGAWTVGPENSLLAIRRAYDAGHQIVEIDIQESADGILFLMHDDTLDRMTGQSGVAADQTMATLAGLRLREGDGGADAPVSQEPVPTLAQVLALADGRGYLDLDVKHASLMETVARMAADCGAAERVNVKFPLATAEDLARLRHIEATTGVMVMPMLRLKADTWADDAARVLESGAVITEVKYDSLDTLRQAAGVLNAGGTSVWVNTLDPVASAGFRDSLALEDPDAIWGVLVEAGVSVFQTDIPDHLARWINRQGEAA</sequence>
<gene>
    <name evidence="2" type="ORF">GWI71_03940</name>
</gene>